<comment type="similarity">
    <text evidence="2">Belongs to the class-V pyridoxal-phosphate-dependent aminotransferase family. NifS/IscS subfamily.</text>
</comment>
<keyword evidence="6" id="KW-0408">Iron</keyword>
<dbReference type="GO" id="GO:0051536">
    <property type="term" value="F:iron-sulfur cluster binding"/>
    <property type="evidence" value="ECO:0007669"/>
    <property type="project" value="UniProtKB-KW"/>
</dbReference>
<evidence type="ECO:0000256" key="1">
    <source>
        <dbReference type="ARBA" id="ARBA00001933"/>
    </source>
</evidence>
<proteinExistence type="inferred from homology"/>
<comment type="cofactor">
    <cofactor evidence="1">
        <name>pyridoxal 5'-phosphate</name>
        <dbReference type="ChEBI" id="CHEBI:597326"/>
    </cofactor>
</comment>
<dbReference type="EMBL" id="MHTM01000033">
    <property type="protein sequence ID" value="OHA61566.1"/>
    <property type="molecule type" value="Genomic_DNA"/>
</dbReference>
<comment type="catalytic activity">
    <reaction evidence="8">
        <text>(sulfur carrier)-H + L-cysteine = (sulfur carrier)-SH + L-alanine</text>
        <dbReference type="Rhea" id="RHEA:43892"/>
        <dbReference type="Rhea" id="RHEA-COMP:14737"/>
        <dbReference type="Rhea" id="RHEA-COMP:14739"/>
        <dbReference type="ChEBI" id="CHEBI:29917"/>
        <dbReference type="ChEBI" id="CHEBI:35235"/>
        <dbReference type="ChEBI" id="CHEBI:57972"/>
        <dbReference type="ChEBI" id="CHEBI:64428"/>
        <dbReference type="EC" id="2.8.1.7"/>
    </reaction>
</comment>
<dbReference type="GO" id="GO:0046872">
    <property type="term" value="F:metal ion binding"/>
    <property type="evidence" value="ECO:0007669"/>
    <property type="project" value="UniProtKB-KW"/>
</dbReference>
<comment type="caution">
    <text evidence="10">The sequence shown here is derived from an EMBL/GenBank/DDBJ whole genome shotgun (WGS) entry which is preliminary data.</text>
</comment>
<keyword evidence="7" id="KW-0411">Iron-sulfur</keyword>
<dbReference type="PANTHER" id="PTHR11601">
    <property type="entry name" value="CYSTEINE DESULFURYLASE FAMILY MEMBER"/>
    <property type="match status" value="1"/>
</dbReference>
<accession>A0A1G2QM12</accession>
<evidence type="ECO:0000256" key="4">
    <source>
        <dbReference type="ARBA" id="ARBA00022723"/>
    </source>
</evidence>
<evidence type="ECO:0000256" key="2">
    <source>
        <dbReference type="ARBA" id="ARBA00006490"/>
    </source>
</evidence>
<organism evidence="10 11">
    <name type="scientific">Candidatus Vogelbacteria bacterium RIFOXYD2_FULL_44_9</name>
    <dbReference type="NCBI Taxonomy" id="1802441"/>
    <lineage>
        <taxon>Bacteria</taxon>
        <taxon>Candidatus Vogeliibacteriota</taxon>
    </lineage>
</organism>
<evidence type="ECO:0000256" key="5">
    <source>
        <dbReference type="ARBA" id="ARBA00022898"/>
    </source>
</evidence>
<evidence type="ECO:0000256" key="8">
    <source>
        <dbReference type="ARBA" id="ARBA00050776"/>
    </source>
</evidence>
<reference evidence="10 11" key="1">
    <citation type="journal article" date="2016" name="Nat. Commun.">
        <title>Thousands of microbial genomes shed light on interconnected biogeochemical processes in an aquifer system.</title>
        <authorList>
            <person name="Anantharaman K."/>
            <person name="Brown C.T."/>
            <person name="Hug L.A."/>
            <person name="Sharon I."/>
            <person name="Castelle C.J."/>
            <person name="Probst A.J."/>
            <person name="Thomas B.C."/>
            <person name="Singh A."/>
            <person name="Wilkins M.J."/>
            <person name="Karaoz U."/>
            <person name="Brodie E.L."/>
            <person name="Williams K.H."/>
            <person name="Hubbard S.S."/>
            <person name="Banfield J.F."/>
        </authorList>
    </citation>
    <scope>NUCLEOTIDE SEQUENCE [LARGE SCALE GENOMIC DNA]</scope>
</reference>
<dbReference type="InterPro" id="IPR016454">
    <property type="entry name" value="Cysteine_dSase"/>
</dbReference>
<evidence type="ECO:0000313" key="11">
    <source>
        <dbReference type="Proteomes" id="UP000177140"/>
    </source>
</evidence>
<feature type="domain" description="Aminotransferase class V" evidence="9">
    <location>
        <begin position="6"/>
        <end position="291"/>
    </location>
</feature>
<dbReference type="InterPro" id="IPR015422">
    <property type="entry name" value="PyrdxlP-dep_Trfase_small"/>
</dbReference>
<dbReference type="Gene3D" id="1.10.260.50">
    <property type="match status" value="1"/>
</dbReference>
<evidence type="ECO:0000313" key="10">
    <source>
        <dbReference type="EMBL" id="OHA61566.1"/>
    </source>
</evidence>
<gene>
    <name evidence="10" type="ORF">A2556_02300</name>
</gene>
<dbReference type="AlphaFoldDB" id="A0A1G2QM12"/>
<dbReference type="InterPro" id="IPR015424">
    <property type="entry name" value="PyrdxlP-dep_Trfase"/>
</dbReference>
<evidence type="ECO:0000256" key="7">
    <source>
        <dbReference type="ARBA" id="ARBA00023014"/>
    </source>
</evidence>
<dbReference type="GO" id="GO:0031071">
    <property type="term" value="F:cysteine desulfurase activity"/>
    <property type="evidence" value="ECO:0007669"/>
    <property type="project" value="UniProtKB-EC"/>
</dbReference>
<keyword evidence="3" id="KW-0808">Transferase</keyword>
<dbReference type="Gene3D" id="3.90.1150.10">
    <property type="entry name" value="Aspartate Aminotransferase, domain 1"/>
    <property type="match status" value="1"/>
</dbReference>
<keyword evidence="5" id="KW-0663">Pyridoxal phosphate</keyword>
<protein>
    <recommendedName>
        <fullName evidence="9">Aminotransferase class V domain-containing protein</fullName>
    </recommendedName>
</protein>
<evidence type="ECO:0000259" key="9">
    <source>
        <dbReference type="Pfam" id="PF00266"/>
    </source>
</evidence>
<dbReference type="Pfam" id="PF00266">
    <property type="entry name" value="Aminotran_5"/>
    <property type="match status" value="1"/>
</dbReference>
<dbReference type="InterPro" id="IPR000192">
    <property type="entry name" value="Aminotrans_V_dom"/>
</dbReference>
<dbReference type="Gene3D" id="3.40.640.10">
    <property type="entry name" value="Type I PLP-dependent aspartate aminotransferase-like (Major domain)"/>
    <property type="match status" value="1"/>
</dbReference>
<evidence type="ECO:0000256" key="3">
    <source>
        <dbReference type="ARBA" id="ARBA00022679"/>
    </source>
</evidence>
<feature type="non-terminal residue" evidence="10">
    <location>
        <position position="1"/>
    </location>
</feature>
<dbReference type="PIRSF" id="PIRSF005572">
    <property type="entry name" value="NifS"/>
    <property type="match status" value="1"/>
</dbReference>
<dbReference type="Proteomes" id="UP000177140">
    <property type="component" value="Unassembled WGS sequence"/>
</dbReference>
<sequence length="313" mass="33782">GVTRLFTTPKHLVISAIEHEAVIEPCLWLEKQGWKLTLVSPDKNGLITPEAVRAAMTTETVLVAVMTANNEIGTIQPIREIAKVIRAERKNRNNHLPYFLTDACQAPRAVDLAVDKLGVDLLVLNGSKIYGPKGIGALFIRRGVNIEPLLLGGGQEAGQRSGTSNVPGIVGLGEALMICAREREAEKAKLTPLRDFLATEITKKIPEAFINGDPTNRLPSNLHLTIPGLLGEQLVIELSAKNIFCSVGSACSVFGTGGSRTLRAIGLTPQLAESSLRFSLDLKTTKSDLKKVVTALAKIVTKIRAFEPKIKKD</sequence>
<name>A0A1G2QM12_9BACT</name>
<keyword evidence="4" id="KW-0479">Metal-binding</keyword>
<dbReference type="PANTHER" id="PTHR11601:SF34">
    <property type="entry name" value="CYSTEINE DESULFURASE"/>
    <property type="match status" value="1"/>
</dbReference>
<dbReference type="InterPro" id="IPR015421">
    <property type="entry name" value="PyrdxlP-dep_Trfase_major"/>
</dbReference>
<dbReference type="SUPFAM" id="SSF53383">
    <property type="entry name" value="PLP-dependent transferases"/>
    <property type="match status" value="1"/>
</dbReference>
<evidence type="ECO:0000256" key="6">
    <source>
        <dbReference type="ARBA" id="ARBA00023004"/>
    </source>
</evidence>